<evidence type="ECO:0000256" key="1">
    <source>
        <dbReference type="SAM" id="MobiDB-lite"/>
    </source>
</evidence>
<protein>
    <submittedName>
        <fullName evidence="2">Uncharacterized protein</fullName>
    </submittedName>
</protein>
<sequence length="82" mass="10006">MFSVKRLVFSPFSFDNIPGVWKETQHTQKVWLKTKHSFAQQQKTHAHTAQRAKYKNTLRYDEKKKRMSRTHHHQTAHHWHTK</sequence>
<evidence type="ECO:0000313" key="2">
    <source>
        <dbReference type="EMBL" id="KZS14183.1"/>
    </source>
</evidence>
<name>A0A164XFQ0_9CRUS</name>
<feature type="compositionally biased region" description="Basic residues" evidence="1">
    <location>
        <begin position="65"/>
        <end position="82"/>
    </location>
</feature>
<comment type="caution">
    <text evidence="2">The sequence shown here is derived from an EMBL/GenBank/DDBJ whole genome shotgun (WGS) entry which is preliminary data.</text>
</comment>
<gene>
    <name evidence="2" type="ORF">APZ42_020841</name>
</gene>
<evidence type="ECO:0000313" key="3">
    <source>
        <dbReference type="Proteomes" id="UP000076858"/>
    </source>
</evidence>
<organism evidence="2 3">
    <name type="scientific">Daphnia magna</name>
    <dbReference type="NCBI Taxonomy" id="35525"/>
    <lineage>
        <taxon>Eukaryota</taxon>
        <taxon>Metazoa</taxon>
        <taxon>Ecdysozoa</taxon>
        <taxon>Arthropoda</taxon>
        <taxon>Crustacea</taxon>
        <taxon>Branchiopoda</taxon>
        <taxon>Diplostraca</taxon>
        <taxon>Cladocera</taxon>
        <taxon>Anomopoda</taxon>
        <taxon>Daphniidae</taxon>
        <taxon>Daphnia</taxon>
    </lineage>
</organism>
<proteinExistence type="predicted"/>
<accession>A0A164XFQ0</accession>
<dbReference type="EMBL" id="LRGB01001005">
    <property type="protein sequence ID" value="KZS14183.1"/>
    <property type="molecule type" value="Genomic_DNA"/>
</dbReference>
<feature type="region of interest" description="Disordered" evidence="1">
    <location>
        <begin position="42"/>
        <end position="82"/>
    </location>
</feature>
<dbReference type="AlphaFoldDB" id="A0A164XFQ0"/>
<feature type="compositionally biased region" description="Basic residues" evidence="1">
    <location>
        <begin position="44"/>
        <end position="56"/>
    </location>
</feature>
<keyword evidence="3" id="KW-1185">Reference proteome</keyword>
<reference evidence="2 3" key="1">
    <citation type="submission" date="2016-03" db="EMBL/GenBank/DDBJ databases">
        <title>EvidentialGene: Evidence-directed Construction of Genes on Genomes.</title>
        <authorList>
            <person name="Gilbert D.G."/>
            <person name="Choi J.-H."/>
            <person name="Mockaitis K."/>
            <person name="Colbourne J."/>
            <person name="Pfrender M."/>
        </authorList>
    </citation>
    <scope>NUCLEOTIDE SEQUENCE [LARGE SCALE GENOMIC DNA]</scope>
    <source>
        <strain evidence="2 3">Xinb3</strain>
        <tissue evidence="2">Complete organism</tissue>
    </source>
</reference>
<dbReference type="Proteomes" id="UP000076858">
    <property type="component" value="Unassembled WGS sequence"/>
</dbReference>